<dbReference type="PANTHER" id="PTHR45642:SF95">
    <property type="entry name" value="GDSL-LIKE LIPASE_ACYLHYDROLASE FAMILY PROTEIN, EXPRESSED"/>
    <property type="match status" value="1"/>
</dbReference>
<evidence type="ECO:0000313" key="3">
    <source>
        <dbReference type="RefSeq" id="XP_010266339.1"/>
    </source>
</evidence>
<dbReference type="AlphaFoldDB" id="A0A1U8AK59"/>
<dbReference type="InterPro" id="IPR050592">
    <property type="entry name" value="GDSL_lipolytic_enzyme"/>
</dbReference>
<dbReference type="Proteomes" id="UP000189703">
    <property type="component" value="Unplaced"/>
</dbReference>
<dbReference type="InParanoid" id="A0A1U8AK59"/>
<dbReference type="OrthoDB" id="1600564at2759"/>
<dbReference type="GeneID" id="104603869"/>
<dbReference type="InterPro" id="IPR001087">
    <property type="entry name" value="GDSL"/>
</dbReference>
<dbReference type="FunCoup" id="A0A1U8AK59">
    <property type="interactions" value="123"/>
</dbReference>
<protein>
    <submittedName>
        <fullName evidence="3">GDSL esterase/lipase EXL3-like</fullName>
    </submittedName>
</protein>
<name>A0A1U8AK59_NELNU</name>
<dbReference type="GO" id="GO:0016298">
    <property type="term" value="F:lipase activity"/>
    <property type="evidence" value="ECO:0007669"/>
    <property type="project" value="InterPro"/>
</dbReference>
<dbReference type="FunFam" id="3.40.50.1110:FF:000003">
    <property type="entry name" value="GDSL esterase/lipase APG"/>
    <property type="match status" value="1"/>
</dbReference>
<dbReference type="Gene3D" id="3.40.50.1110">
    <property type="entry name" value="SGNH hydrolase"/>
    <property type="match status" value="1"/>
</dbReference>
<gene>
    <name evidence="3" type="primary">LOC104603869</name>
</gene>
<evidence type="ECO:0000256" key="1">
    <source>
        <dbReference type="ARBA" id="ARBA00008668"/>
    </source>
</evidence>
<accession>A0A1U8AK59</accession>
<organism evidence="2 3">
    <name type="scientific">Nelumbo nucifera</name>
    <name type="common">Sacred lotus</name>
    <dbReference type="NCBI Taxonomy" id="4432"/>
    <lineage>
        <taxon>Eukaryota</taxon>
        <taxon>Viridiplantae</taxon>
        <taxon>Streptophyta</taxon>
        <taxon>Embryophyta</taxon>
        <taxon>Tracheophyta</taxon>
        <taxon>Spermatophyta</taxon>
        <taxon>Magnoliopsida</taxon>
        <taxon>Proteales</taxon>
        <taxon>Nelumbonaceae</taxon>
        <taxon>Nelumbo</taxon>
    </lineage>
</organism>
<dbReference type="eggNOG" id="ENOG502QS27">
    <property type="taxonomic scope" value="Eukaryota"/>
</dbReference>
<dbReference type="RefSeq" id="XP_010266339.1">
    <property type="nucleotide sequence ID" value="XM_010268037.2"/>
</dbReference>
<proteinExistence type="inferred from homology"/>
<dbReference type="Pfam" id="PF00657">
    <property type="entry name" value="Lipase_GDSL"/>
    <property type="match status" value="1"/>
</dbReference>
<dbReference type="GO" id="GO:0006629">
    <property type="term" value="P:lipid metabolic process"/>
    <property type="evidence" value="ECO:0007669"/>
    <property type="project" value="InterPro"/>
</dbReference>
<keyword evidence="2" id="KW-1185">Reference proteome</keyword>
<evidence type="ECO:0000313" key="2">
    <source>
        <dbReference type="Proteomes" id="UP000189703"/>
    </source>
</evidence>
<dbReference type="PROSITE" id="PS01098">
    <property type="entry name" value="LIPASE_GDSL_SER"/>
    <property type="match status" value="1"/>
</dbReference>
<dbReference type="InterPro" id="IPR035669">
    <property type="entry name" value="SGNH_plant_lipase-like"/>
</dbReference>
<dbReference type="PANTHER" id="PTHR45642">
    <property type="entry name" value="GDSL ESTERASE/LIPASE EXL3"/>
    <property type="match status" value="1"/>
</dbReference>
<comment type="similarity">
    <text evidence="1">Belongs to the 'GDSL' lipolytic enzyme family.</text>
</comment>
<dbReference type="CDD" id="cd01837">
    <property type="entry name" value="SGNH_plant_lipase_like"/>
    <property type="match status" value="1"/>
</dbReference>
<dbReference type="InterPro" id="IPR008265">
    <property type="entry name" value="Lipase_GDSL_AS"/>
</dbReference>
<sequence>MESSVDSSGHGFQNRIGPNGWIRKIWNCPLLFSFSFLDTLVALPHNVTIPALIVFGDSIVDTGNNNNLLTAVKCNFPPYGRDFMGGIPTGRFSNGRVPSDLLVQEIGIKELLPAYLDPDLQTEDLHTGVSFASGGAGFDPLTAQASSVLSLPKQLELFKEYIGKLNEAVGEERSSTIVSESLYVIGAGSDDIANTYFGATFRRLHYDIPSYTDLMVQEASGFVQELYELGGRRIGVFSSPPIGCVPSQRTQAGGIYRECAEEYNQVARLFNAKLSSQLNSLRHKLPGTRLLYIDVYSPLLDIIQRPQDYGFEEVSKGCCGTGKIEVTLLCNDLNPFTCADVSKYVFWDSFHPTQKAYKALFGPLLRKYLSFFY</sequence>
<dbReference type="KEGG" id="nnu:104603869"/>
<dbReference type="SUPFAM" id="SSF52266">
    <property type="entry name" value="SGNH hydrolase"/>
    <property type="match status" value="1"/>
</dbReference>
<dbReference type="InterPro" id="IPR036514">
    <property type="entry name" value="SGNH_hydro_sf"/>
</dbReference>
<reference evidence="3" key="1">
    <citation type="submission" date="2025-08" db="UniProtKB">
        <authorList>
            <consortium name="RefSeq"/>
        </authorList>
    </citation>
    <scope>IDENTIFICATION</scope>
</reference>
<dbReference type="OMA" id="DMIADPG"/>